<reference evidence="1 2" key="1">
    <citation type="submission" date="2022-05" db="EMBL/GenBank/DDBJ databases">
        <authorList>
            <consortium name="Genoscope - CEA"/>
            <person name="William W."/>
        </authorList>
    </citation>
    <scope>NUCLEOTIDE SEQUENCE [LARGE SCALE GENOMIC DNA]</scope>
</reference>
<name>A0AAU9WQP8_9CNID</name>
<organism evidence="1 2">
    <name type="scientific">Pocillopora meandrina</name>
    <dbReference type="NCBI Taxonomy" id="46732"/>
    <lineage>
        <taxon>Eukaryota</taxon>
        <taxon>Metazoa</taxon>
        <taxon>Cnidaria</taxon>
        <taxon>Anthozoa</taxon>
        <taxon>Hexacorallia</taxon>
        <taxon>Scleractinia</taxon>
        <taxon>Astrocoeniina</taxon>
        <taxon>Pocilloporidae</taxon>
        <taxon>Pocillopora</taxon>
    </lineage>
</organism>
<comment type="caution">
    <text evidence="1">The sequence shown here is derived from an EMBL/GenBank/DDBJ whole genome shotgun (WGS) entry which is preliminary data.</text>
</comment>
<dbReference type="InterPro" id="IPR027901">
    <property type="entry name" value="CFAP90"/>
</dbReference>
<evidence type="ECO:0000313" key="2">
    <source>
        <dbReference type="Proteomes" id="UP001159428"/>
    </source>
</evidence>
<proteinExistence type="predicted"/>
<dbReference type="PANTHER" id="PTHR34444:SF3">
    <property type="match status" value="1"/>
</dbReference>
<sequence length="195" mass="22383">MVTPSIHERIFQLSNNMAATTRESPSSRYPSEKSVKEALDMLKPPGILSKAYNQFQLKRYQREDAIRKNHVVTTGGEGVTDSWKVERPKSLDLAQDTSYFLAKTLHQRPSTYDRINHVVEGYDQKLHRDDREHAKSRGLTVNREEIRVPVPARSSSVYGHPRLKPLEFTDRKHVRVEICKKDFLRLGGTNIGDAD</sequence>
<dbReference type="AlphaFoldDB" id="A0AAU9WQP8"/>
<dbReference type="Pfam" id="PF15074">
    <property type="entry name" value="CFAP90"/>
    <property type="match status" value="1"/>
</dbReference>
<evidence type="ECO:0000313" key="1">
    <source>
        <dbReference type="EMBL" id="CAH3122224.1"/>
    </source>
</evidence>
<dbReference type="Proteomes" id="UP001159428">
    <property type="component" value="Unassembled WGS sequence"/>
</dbReference>
<gene>
    <name evidence="1" type="ORF">PMEA_00009645</name>
</gene>
<protein>
    <submittedName>
        <fullName evidence="1">Uncharacterized protein</fullName>
    </submittedName>
</protein>
<dbReference type="EMBL" id="CALNXJ010000019">
    <property type="protein sequence ID" value="CAH3122224.1"/>
    <property type="molecule type" value="Genomic_DNA"/>
</dbReference>
<keyword evidence="2" id="KW-1185">Reference proteome</keyword>
<accession>A0AAU9WQP8</accession>
<dbReference type="PANTHER" id="PTHR34444">
    <property type="entry name" value="LOC361192"/>
    <property type="match status" value="1"/>
</dbReference>